<dbReference type="GO" id="GO:0016020">
    <property type="term" value="C:membrane"/>
    <property type="evidence" value="ECO:0007669"/>
    <property type="project" value="UniProtKB-SubCell"/>
</dbReference>
<evidence type="ECO:0000256" key="5">
    <source>
        <dbReference type="ARBA" id="ARBA00022692"/>
    </source>
</evidence>
<feature type="transmembrane region" description="Helical" evidence="11">
    <location>
        <begin position="434"/>
        <end position="456"/>
    </location>
</feature>
<dbReference type="PANTHER" id="PTHR13906:SF16">
    <property type="entry name" value="LYSOPHOSPHOLIPID ACYLTRANSFERASE 7"/>
    <property type="match status" value="1"/>
</dbReference>
<dbReference type="GO" id="GO:0044233">
    <property type="term" value="C:mitochondria-associated endoplasmic reticulum membrane contact site"/>
    <property type="evidence" value="ECO:0007669"/>
    <property type="project" value="TreeGrafter"/>
</dbReference>
<evidence type="ECO:0000256" key="1">
    <source>
        <dbReference type="ARBA" id="ARBA00004141"/>
    </source>
</evidence>
<keyword evidence="12" id="KW-1185">Reference proteome</keyword>
<evidence type="ECO:0000256" key="10">
    <source>
        <dbReference type="ARBA" id="ARBA00093678"/>
    </source>
</evidence>
<dbReference type="KEGG" id="ccin:107267786"/>
<evidence type="ECO:0000313" key="13">
    <source>
        <dbReference type="RefSeq" id="XP_015595368.1"/>
    </source>
</evidence>
<evidence type="ECO:0000256" key="2">
    <source>
        <dbReference type="ARBA" id="ARBA00005074"/>
    </source>
</evidence>
<comment type="pathway">
    <text evidence="9">Phospholipid metabolism.</text>
</comment>
<feature type="transmembrane region" description="Helical" evidence="11">
    <location>
        <begin position="34"/>
        <end position="63"/>
    </location>
</feature>
<feature type="transmembrane region" description="Helical" evidence="11">
    <location>
        <begin position="69"/>
        <end position="89"/>
    </location>
</feature>
<sequence length="462" mass="53315">MPWDDIIYVSLLLLCIVFGHWYRQIKNRQHRQWVSTILGLTVISIASGYHAIHPIICIVVNAIIITQLSWKVCHIVSFCFTFFYLLGFFRLADWYGLPLPSAHANLIQMMLTLKLSGMAFEVNSAAQAPKDDAQGMNAEAFRKIGFMDVIHYGSTYIGILTGPYYRYRTYWDSLHRPFSDQADHLSVTCTKFKQIVPFALIHLLFNYTFPAKYALTDDFGTRSFLYRFCYIYPTFVTFRTRMYTGMALSECVCTMSGLGAYPTSCETISGLGPKNYKAIESLTFPHCRSKDPDKAMKEALDFETVHNINFWGVESCVLVRTAMKMWNTCVQYWMATCVYKRFPYKPLRTLFTLTLSAVWHGYHAGYYLCICSITFFLPMEDIYVKFYNQTKEGNLTKKGLGLLMWFLKSTCMAYLGISFQLLKLEETLAYYNSVYYAGQLLVVILYIVGLVLKPFILEKSKV</sequence>
<dbReference type="Proteomes" id="UP000694920">
    <property type="component" value="Unplaced"/>
</dbReference>
<dbReference type="AlphaFoldDB" id="A0AAJ7BVJ7"/>
<evidence type="ECO:0000256" key="6">
    <source>
        <dbReference type="ARBA" id="ARBA00022989"/>
    </source>
</evidence>
<dbReference type="GO" id="GO:0071617">
    <property type="term" value="F:lysophospholipid acyltransferase activity"/>
    <property type="evidence" value="ECO:0007669"/>
    <property type="project" value="TreeGrafter"/>
</dbReference>
<evidence type="ECO:0000256" key="7">
    <source>
        <dbReference type="ARBA" id="ARBA00023136"/>
    </source>
</evidence>
<evidence type="ECO:0000256" key="9">
    <source>
        <dbReference type="ARBA" id="ARBA00025707"/>
    </source>
</evidence>
<dbReference type="Pfam" id="PF03062">
    <property type="entry name" value="MBOAT"/>
    <property type="match status" value="1"/>
</dbReference>
<comment type="similarity">
    <text evidence="3">Belongs to the membrane-bound acyltransferase family.</text>
</comment>
<dbReference type="InterPro" id="IPR004299">
    <property type="entry name" value="MBOAT_fam"/>
</dbReference>
<feature type="transmembrane region" description="Helical" evidence="11">
    <location>
        <begin position="6"/>
        <end position="22"/>
    </location>
</feature>
<feature type="transmembrane region" description="Helical" evidence="11">
    <location>
        <begin position="399"/>
        <end position="422"/>
    </location>
</feature>
<proteinExistence type="inferred from homology"/>
<evidence type="ECO:0000313" key="12">
    <source>
        <dbReference type="Proteomes" id="UP000694920"/>
    </source>
</evidence>
<dbReference type="RefSeq" id="XP_015595368.1">
    <property type="nucleotide sequence ID" value="XM_015739882.2"/>
</dbReference>
<evidence type="ECO:0000256" key="8">
    <source>
        <dbReference type="ARBA" id="ARBA00023315"/>
    </source>
</evidence>
<keyword evidence="6 11" id="KW-1133">Transmembrane helix</keyword>
<keyword evidence="8 13" id="KW-0012">Acyltransferase</keyword>
<feature type="transmembrane region" description="Helical" evidence="11">
    <location>
        <begin position="350"/>
        <end position="379"/>
    </location>
</feature>
<keyword evidence="4" id="KW-0808">Transferase</keyword>
<dbReference type="GO" id="GO:0030258">
    <property type="term" value="P:lipid modification"/>
    <property type="evidence" value="ECO:0007669"/>
    <property type="project" value="TreeGrafter"/>
</dbReference>
<name>A0AAJ7BVJ7_CEPCN</name>
<evidence type="ECO:0000256" key="11">
    <source>
        <dbReference type="SAM" id="Phobius"/>
    </source>
</evidence>
<dbReference type="CTD" id="33900"/>
<gene>
    <name evidence="13" type="primary">LOC107267786</name>
</gene>
<accession>A0AAJ7BVJ7</accession>
<comment type="pathway">
    <text evidence="2">Lipid metabolism; phospholipid metabolism.</text>
</comment>
<protein>
    <recommendedName>
        <fullName evidence="10">Lysophospholipid acyltransferase 7</fullName>
    </recommendedName>
</protein>
<dbReference type="PANTHER" id="PTHR13906">
    <property type="entry name" value="PORCUPINE"/>
    <property type="match status" value="1"/>
</dbReference>
<keyword evidence="5 11" id="KW-0812">Transmembrane</keyword>
<keyword evidence="7 11" id="KW-0472">Membrane</keyword>
<evidence type="ECO:0000256" key="3">
    <source>
        <dbReference type="ARBA" id="ARBA00010323"/>
    </source>
</evidence>
<dbReference type="InterPro" id="IPR049941">
    <property type="entry name" value="LPLAT_7/PORCN-like"/>
</dbReference>
<comment type="subcellular location">
    <subcellularLocation>
        <location evidence="1">Membrane</location>
        <topology evidence="1">Multi-pass membrane protein</topology>
    </subcellularLocation>
</comment>
<dbReference type="GO" id="GO:0006661">
    <property type="term" value="P:phosphatidylinositol biosynthetic process"/>
    <property type="evidence" value="ECO:0007669"/>
    <property type="project" value="TreeGrafter"/>
</dbReference>
<evidence type="ECO:0000256" key="4">
    <source>
        <dbReference type="ARBA" id="ARBA00022679"/>
    </source>
</evidence>
<organism evidence="12 13">
    <name type="scientific">Cephus cinctus</name>
    <name type="common">Wheat stem sawfly</name>
    <dbReference type="NCBI Taxonomy" id="211228"/>
    <lineage>
        <taxon>Eukaryota</taxon>
        <taxon>Metazoa</taxon>
        <taxon>Ecdysozoa</taxon>
        <taxon>Arthropoda</taxon>
        <taxon>Hexapoda</taxon>
        <taxon>Insecta</taxon>
        <taxon>Pterygota</taxon>
        <taxon>Neoptera</taxon>
        <taxon>Endopterygota</taxon>
        <taxon>Hymenoptera</taxon>
        <taxon>Cephoidea</taxon>
        <taxon>Cephidae</taxon>
        <taxon>Cephus</taxon>
    </lineage>
</organism>
<dbReference type="GeneID" id="107267786"/>
<reference evidence="13" key="1">
    <citation type="submission" date="2025-08" db="UniProtKB">
        <authorList>
            <consortium name="RefSeq"/>
        </authorList>
    </citation>
    <scope>IDENTIFICATION</scope>
</reference>